<proteinExistence type="predicted"/>
<name>K6ZWE6_9ALTE</name>
<comment type="caution">
    <text evidence="1">The sequence shown here is derived from an EMBL/GenBank/DDBJ whole genome shotgun (WGS) entry which is preliminary data.</text>
</comment>
<accession>K6ZWE6</accession>
<organism evidence="1 2">
    <name type="scientific">Paraglaciecola polaris LMG 21857</name>
    <dbReference type="NCBI Taxonomy" id="1129793"/>
    <lineage>
        <taxon>Bacteria</taxon>
        <taxon>Pseudomonadati</taxon>
        <taxon>Pseudomonadota</taxon>
        <taxon>Gammaproteobacteria</taxon>
        <taxon>Alteromonadales</taxon>
        <taxon>Alteromonadaceae</taxon>
        <taxon>Paraglaciecola</taxon>
    </lineage>
</organism>
<gene>
    <name evidence="1" type="ORF">GPLA_2203</name>
</gene>
<sequence>MPVEHAEATLTCGQIFGLSQCAYIRLRHKQALHLQGLFNKRLVLIKS</sequence>
<dbReference type="Proteomes" id="UP000006322">
    <property type="component" value="Unassembled WGS sequence"/>
</dbReference>
<evidence type="ECO:0000313" key="2">
    <source>
        <dbReference type="Proteomes" id="UP000006322"/>
    </source>
</evidence>
<evidence type="ECO:0000313" key="1">
    <source>
        <dbReference type="EMBL" id="GAC33108.1"/>
    </source>
</evidence>
<dbReference type="EMBL" id="BAER01000047">
    <property type="protein sequence ID" value="GAC33108.1"/>
    <property type="molecule type" value="Genomic_DNA"/>
</dbReference>
<dbReference type="STRING" id="1129793.GPLA_2203"/>
<keyword evidence="2" id="KW-1185">Reference proteome</keyword>
<protein>
    <submittedName>
        <fullName evidence="1">Uncharacterized protein</fullName>
    </submittedName>
</protein>
<reference evidence="2" key="1">
    <citation type="journal article" date="2014" name="Environ. Microbiol.">
        <title>Comparative genomics of the marine bacterial genus Glaciecola reveals the high degree of genomic diversity and genomic characteristic for cold adaptation.</title>
        <authorList>
            <person name="Qin Q.L."/>
            <person name="Xie B.B."/>
            <person name="Yu Y."/>
            <person name="Shu Y.L."/>
            <person name="Rong J.C."/>
            <person name="Zhang Y.J."/>
            <person name="Zhao D.L."/>
            <person name="Chen X.L."/>
            <person name="Zhang X.Y."/>
            <person name="Chen B."/>
            <person name="Zhou B.C."/>
            <person name="Zhang Y.Z."/>
        </authorList>
    </citation>
    <scope>NUCLEOTIDE SEQUENCE [LARGE SCALE GENOMIC DNA]</scope>
    <source>
        <strain evidence="2">LMG 21857</strain>
    </source>
</reference>
<dbReference type="AlphaFoldDB" id="K6ZWE6"/>